<accession>A0ABS9YBN8</accession>
<organism evidence="2 3">
    <name type="scientific">Streptomyces cylindrosporus</name>
    <dbReference type="NCBI Taxonomy" id="2927583"/>
    <lineage>
        <taxon>Bacteria</taxon>
        <taxon>Bacillati</taxon>
        <taxon>Actinomycetota</taxon>
        <taxon>Actinomycetes</taxon>
        <taxon>Kitasatosporales</taxon>
        <taxon>Streptomycetaceae</taxon>
        <taxon>Streptomyces</taxon>
    </lineage>
</organism>
<keyword evidence="1" id="KW-1133">Transmembrane helix</keyword>
<keyword evidence="1" id="KW-0812">Transmembrane</keyword>
<name>A0ABS9YBN8_9ACTN</name>
<gene>
    <name evidence="2" type="ORF">MQP27_26505</name>
</gene>
<dbReference type="EMBL" id="JALDAY010000008">
    <property type="protein sequence ID" value="MCI3274644.1"/>
    <property type="molecule type" value="Genomic_DNA"/>
</dbReference>
<evidence type="ECO:0000313" key="3">
    <source>
        <dbReference type="Proteomes" id="UP001165269"/>
    </source>
</evidence>
<protein>
    <recommendedName>
        <fullName evidence="4">Integral membrane protein</fullName>
    </recommendedName>
</protein>
<feature type="transmembrane region" description="Helical" evidence="1">
    <location>
        <begin position="69"/>
        <end position="89"/>
    </location>
</feature>
<keyword evidence="3" id="KW-1185">Reference proteome</keyword>
<comment type="caution">
    <text evidence="2">The sequence shown here is derived from an EMBL/GenBank/DDBJ whole genome shotgun (WGS) entry which is preliminary data.</text>
</comment>
<proteinExistence type="predicted"/>
<feature type="transmembrane region" description="Helical" evidence="1">
    <location>
        <begin position="168"/>
        <end position="190"/>
    </location>
</feature>
<reference evidence="2" key="1">
    <citation type="submission" date="2022-03" db="EMBL/GenBank/DDBJ databases">
        <title>Streptomyces 7R015 and 7R016 isolated from Barleria lupulina in Thailand.</title>
        <authorList>
            <person name="Kanchanasin P."/>
            <person name="Phongsopitanun W."/>
            <person name="Tanasupawat S."/>
        </authorList>
    </citation>
    <scope>NUCLEOTIDE SEQUENCE</scope>
    <source>
        <strain evidence="2">7R015</strain>
    </source>
</reference>
<dbReference type="Proteomes" id="UP001165269">
    <property type="component" value="Unassembled WGS sequence"/>
</dbReference>
<feature type="transmembrane region" description="Helical" evidence="1">
    <location>
        <begin position="43"/>
        <end position="62"/>
    </location>
</feature>
<evidence type="ECO:0000256" key="1">
    <source>
        <dbReference type="SAM" id="Phobius"/>
    </source>
</evidence>
<sequence length="278" mass="28232">MTAPHQRRARSGPDVRILRAAVFAAVCVVLAAAGHTLASCATVPLWTLGAGFLGVFLVAAPLTGCERSLPGIVTLLATGQTVLHTLFGLGQHRAASGSMSMASMASMSDATLVERAARLVCGTTAAAITPAHARRILADARLSPDTAMDMGSMNHSADALSGTASPVALLPSLPMLLGHVLAAIAAGWLLRRGDLALLRLIQLSGQSADSLAEGAVVRSLRAALALVRALRAGLPGAPEAGPCAPRTALLAPPKPRTTALQHSVIRRGPPAAGFDLAA</sequence>
<dbReference type="RefSeq" id="WP_242768235.1">
    <property type="nucleotide sequence ID" value="NZ_JALDAY010000008.1"/>
</dbReference>
<keyword evidence="1" id="KW-0472">Membrane</keyword>
<feature type="transmembrane region" description="Helical" evidence="1">
    <location>
        <begin position="17"/>
        <end position="37"/>
    </location>
</feature>
<evidence type="ECO:0008006" key="4">
    <source>
        <dbReference type="Google" id="ProtNLM"/>
    </source>
</evidence>
<evidence type="ECO:0000313" key="2">
    <source>
        <dbReference type="EMBL" id="MCI3274644.1"/>
    </source>
</evidence>